<proteinExistence type="predicted"/>
<reference evidence="2" key="3">
    <citation type="submission" date="2015-04" db="UniProtKB">
        <authorList>
            <consortium name="EnsemblPlants"/>
        </authorList>
    </citation>
    <scope>IDENTIFICATION</scope>
    <source>
        <strain evidence="2">cv. Jemalong A17</strain>
    </source>
</reference>
<protein>
    <submittedName>
        <fullName evidence="1 2">Uncharacterized protein</fullName>
    </submittedName>
</protein>
<name>G7J3A7_MEDTR</name>
<organism evidence="1 3">
    <name type="scientific">Medicago truncatula</name>
    <name type="common">Barrel medic</name>
    <name type="synonym">Medicago tribuloides</name>
    <dbReference type="NCBI Taxonomy" id="3880"/>
    <lineage>
        <taxon>Eukaryota</taxon>
        <taxon>Viridiplantae</taxon>
        <taxon>Streptophyta</taxon>
        <taxon>Embryophyta</taxon>
        <taxon>Tracheophyta</taxon>
        <taxon>Spermatophyta</taxon>
        <taxon>Magnoliopsida</taxon>
        <taxon>eudicotyledons</taxon>
        <taxon>Gunneridae</taxon>
        <taxon>Pentapetalae</taxon>
        <taxon>rosids</taxon>
        <taxon>fabids</taxon>
        <taxon>Fabales</taxon>
        <taxon>Fabaceae</taxon>
        <taxon>Papilionoideae</taxon>
        <taxon>50 kb inversion clade</taxon>
        <taxon>NPAAA clade</taxon>
        <taxon>Hologalegina</taxon>
        <taxon>IRL clade</taxon>
        <taxon>Trifolieae</taxon>
        <taxon>Medicago</taxon>
    </lineage>
</organism>
<dbReference type="EMBL" id="CM001219">
    <property type="protein sequence ID" value="AES73008.1"/>
    <property type="molecule type" value="Genomic_DNA"/>
</dbReference>
<sequence>MSSKPRMTCLAKNHYMGPDEYVPCLVFRQAGYPRLFDCLLSYMLDLHSSHIISRKMFLVVYMFLF</sequence>
<evidence type="ECO:0000313" key="2">
    <source>
        <dbReference type="EnsemblPlants" id="AES73008"/>
    </source>
</evidence>
<reference evidence="1 3" key="2">
    <citation type="journal article" date="2014" name="BMC Genomics">
        <title>An improved genome release (version Mt4.0) for the model legume Medicago truncatula.</title>
        <authorList>
            <person name="Tang H."/>
            <person name="Krishnakumar V."/>
            <person name="Bidwell S."/>
            <person name="Rosen B."/>
            <person name="Chan A."/>
            <person name="Zhou S."/>
            <person name="Gentzbittel L."/>
            <person name="Childs K.L."/>
            <person name="Yandell M."/>
            <person name="Gundlach H."/>
            <person name="Mayer K.F."/>
            <person name="Schwartz D.C."/>
            <person name="Town C.D."/>
        </authorList>
    </citation>
    <scope>GENOME REANNOTATION</scope>
    <source>
        <strain evidence="2 3">cv. Jemalong A17</strain>
    </source>
</reference>
<accession>G7J3A7</accession>
<dbReference type="EnsemblPlants" id="AES73008">
    <property type="protein sequence ID" value="AES73008"/>
    <property type="gene ID" value="MTR_3g098700"/>
</dbReference>
<dbReference type="PaxDb" id="3880-AES73008"/>
<dbReference type="HOGENOM" id="CLU_2853064_0_0_1"/>
<evidence type="ECO:0000313" key="1">
    <source>
        <dbReference type="EMBL" id="AES73008.1"/>
    </source>
</evidence>
<keyword evidence="3" id="KW-1185">Reference proteome</keyword>
<evidence type="ECO:0000313" key="3">
    <source>
        <dbReference type="Proteomes" id="UP000002051"/>
    </source>
</evidence>
<gene>
    <name evidence="1" type="ordered locus">MTR_3g098700</name>
</gene>
<dbReference type="Proteomes" id="UP000002051">
    <property type="component" value="Chromosome 3"/>
</dbReference>
<dbReference type="AlphaFoldDB" id="G7J3A7"/>
<reference evidence="1 3" key="1">
    <citation type="journal article" date="2011" name="Nature">
        <title>The Medicago genome provides insight into the evolution of rhizobial symbioses.</title>
        <authorList>
            <person name="Young N.D."/>
            <person name="Debelle F."/>
            <person name="Oldroyd G.E."/>
            <person name="Geurts R."/>
            <person name="Cannon S.B."/>
            <person name="Udvardi M.K."/>
            <person name="Benedito V.A."/>
            <person name="Mayer K.F."/>
            <person name="Gouzy J."/>
            <person name="Schoof H."/>
            <person name="Van de Peer Y."/>
            <person name="Proost S."/>
            <person name="Cook D.R."/>
            <person name="Meyers B.C."/>
            <person name="Spannagl M."/>
            <person name="Cheung F."/>
            <person name="De Mita S."/>
            <person name="Krishnakumar V."/>
            <person name="Gundlach H."/>
            <person name="Zhou S."/>
            <person name="Mudge J."/>
            <person name="Bharti A.K."/>
            <person name="Murray J.D."/>
            <person name="Naoumkina M.A."/>
            <person name="Rosen B."/>
            <person name="Silverstein K.A."/>
            <person name="Tang H."/>
            <person name="Rombauts S."/>
            <person name="Zhao P.X."/>
            <person name="Zhou P."/>
            <person name="Barbe V."/>
            <person name="Bardou P."/>
            <person name="Bechner M."/>
            <person name="Bellec A."/>
            <person name="Berger A."/>
            <person name="Berges H."/>
            <person name="Bidwell S."/>
            <person name="Bisseling T."/>
            <person name="Choisne N."/>
            <person name="Couloux A."/>
            <person name="Denny R."/>
            <person name="Deshpande S."/>
            <person name="Dai X."/>
            <person name="Doyle J.J."/>
            <person name="Dudez A.M."/>
            <person name="Farmer A.D."/>
            <person name="Fouteau S."/>
            <person name="Franken C."/>
            <person name="Gibelin C."/>
            <person name="Gish J."/>
            <person name="Goldstein S."/>
            <person name="Gonzalez A.J."/>
            <person name="Green P.J."/>
            <person name="Hallab A."/>
            <person name="Hartog M."/>
            <person name="Hua A."/>
            <person name="Humphray S.J."/>
            <person name="Jeong D.H."/>
            <person name="Jing Y."/>
            <person name="Jocker A."/>
            <person name="Kenton S.M."/>
            <person name="Kim D.J."/>
            <person name="Klee K."/>
            <person name="Lai H."/>
            <person name="Lang C."/>
            <person name="Lin S."/>
            <person name="Macmil S.L."/>
            <person name="Magdelenat G."/>
            <person name="Matthews L."/>
            <person name="McCorrison J."/>
            <person name="Monaghan E.L."/>
            <person name="Mun J.H."/>
            <person name="Najar F.Z."/>
            <person name="Nicholson C."/>
            <person name="Noirot C."/>
            <person name="O'Bleness M."/>
            <person name="Paule C.R."/>
            <person name="Poulain J."/>
            <person name="Prion F."/>
            <person name="Qin B."/>
            <person name="Qu C."/>
            <person name="Retzel E.F."/>
            <person name="Riddle C."/>
            <person name="Sallet E."/>
            <person name="Samain S."/>
            <person name="Samson N."/>
            <person name="Sanders I."/>
            <person name="Saurat O."/>
            <person name="Scarpelli C."/>
            <person name="Schiex T."/>
            <person name="Segurens B."/>
            <person name="Severin A.J."/>
            <person name="Sherrier D.J."/>
            <person name="Shi R."/>
            <person name="Sims S."/>
            <person name="Singer S.R."/>
            <person name="Sinharoy S."/>
            <person name="Sterck L."/>
            <person name="Viollet A."/>
            <person name="Wang B.B."/>
            <person name="Wang K."/>
            <person name="Wang M."/>
            <person name="Wang X."/>
            <person name="Warfsmann J."/>
            <person name="Weissenbach J."/>
            <person name="White D.D."/>
            <person name="White J.D."/>
            <person name="Wiley G.B."/>
            <person name="Wincker P."/>
            <person name="Xing Y."/>
            <person name="Yang L."/>
            <person name="Yao Z."/>
            <person name="Ying F."/>
            <person name="Zhai J."/>
            <person name="Zhou L."/>
            <person name="Zuber A."/>
            <person name="Denarie J."/>
            <person name="Dixon R.A."/>
            <person name="May G.D."/>
            <person name="Schwartz D.C."/>
            <person name="Rogers J."/>
            <person name="Quetier F."/>
            <person name="Town C.D."/>
            <person name="Roe B.A."/>
        </authorList>
    </citation>
    <scope>NUCLEOTIDE SEQUENCE [LARGE SCALE GENOMIC DNA]</scope>
    <source>
        <strain evidence="1">A17</strain>
        <strain evidence="2 3">cv. Jemalong A17</strain>
    </source>
</reference>